<dbReference type="GO" id="GO:0030272">
    <property type="term" value="F:5-formyltetrahydrofolate cyclo-ligase activity"/>
    <property type="evidence" value="ECO:0007669"/>
    <property type="project" value="UniProtKB-EC"/>
</dbReference>
<sequence>MTVTAALLAVEAGNSLSVELEKDHLRQVLKRDRMSLTENERRIAEAAICSAILNFCDGHTRSARTGVKPCTIGLYAAVRAEVDVLACFSKLRERGWIVAYPKVLNVWGQMDMFAVESPRDLLPGQFGILEPDARALAVDPADLDILLVPGLGFTPTGWRLGYGGGFYDRYLSRTRPGLRTIGIAFGVQLRAALPVSEHDQRLDYLITEQGVVDCWK</sequence>
<proteinExistence type="inferred from homology"/>
<dbReference type="NCBIfam" id="TIGR02727">
    <property type="entry name" value="MTHFS_bact"/>
    <property type="match status" value="1"/>
</dbReference>
<comment type="cofactor">
    <cofactor evidence="4">
        <name>Mg(2+)</name>
        <dbReference type="ChEBI" id="CHEBI:18420"/>
    </cofactor>
</comment>
<dbReference type="EMBL" id="JBDXSU010000007">
    <property type="protein sequence ID" value="MFB5190856.1"/>
    <property type="molecule type" value="Genomic_DNA"/>
</dbReference>
<name>A0ABV5AF83_9BACL</name>
<dbReference type="PIRSF" id="PIRSF006806">
    <property type="entry name" value="FTHF_cligase"/>
    <property type="match status" value="1"/>
</dbReference>
<dbReference type="SUPFAM" id="SSF100950">
    <property type="entry name" value="NagB/RpiA/CoA transferase-like"/>
    <property type="match status" value="1"/>
</dbReference>
<accession>A0ABV5AF83</accession>
<keyword evidence="5" id="KW-0436">Ligase</keyword>
<comment type="caution">
    <text evidence="5">The sequence shown here is derived from an EMBL/GenBank/DDBJ whole genome shotgun (WGS) entry which is preliminary data.</text>
</comment>
<evidence type="ECO:0000256" key="2">
    <source>
        <dbReference type="ARBA" id="ARBA00022741"/>
    </source>
</evidence>
<comment type="similarity">
    <text evidence="1 4">Belongs to the 5-formyltetrahydrofolate cyclo-ligase family.</text>
</comment>
<evidence type="ECO:0000313" key="6">
    <source>
        <dbReference type="Proteomes" id="UP001579974"/>
    </source>
</evidence>
<dbReference type="RefSeq" id="WP_275474381.1">
    <property type="nucleotide sequence ID" value="NZ_CP162940.1"/>
</dbReference>
<comment type="catalytic activity">
    <reaction evidence="4">
        <text>(6S)-5-formyl-5,6,7,8-tetrahydrofolate + ATP = (6R)-5,10-methenyltetrahydrofolate + ADP + phosphate</text>
        <dbReference type="Rhea" id="RHEA:10488"/>
        <dbReference type="ChEBI" id="CHEBI:30616"/>
        <dbReference type="ChEBI" id="CHEBI:43474"/>
        <dbReference type="ChEBI" id="CHEBI:57455"/>
        <dbReference type="ChEBI" id="CHEBI:57457"/>
        <dbReference type="ChEBI" id="CHEBI:456216"/>
        <dbReference type="EC" id="6.3.3.2"/>
    </reaction>
</comment>
<dbReference type="Proteomes" id="UP001579974">
    <property type="component" value="Unassembled WGS sequence"/>
</dbReference>
<reference evidence="5 6" key="1">
    <citation type="journal article" date="2024" name="Int. J. Mol. Sci.">
        <title>Exploration of Alicyclobacillus spp. Genome in Search of Antibiotic Resistance.</title>
        <authorList>
            <person name="Bucka-Kolendo J."/>
            <person name="Kiousi D.E."/>
            <person name="Dekowska A."/>
            <person name="Mikolajczuk-Szczyrba A."/>
            <person name="Karadedos D.M."/>
            <person name="Michael P."/>
            <person name="Galanis A."/>
            <person name="Sokolowska B."/>
        </authorList>
    </citation>
    <scope>NUCLEOTIDE SEQUENCE [LARGE SCALE GENOMIC DNA]</scope>
    <source>
        <strain evidence="5 6">KKP 3000</strain>
    </source>
</reference>
<dbReference type="EC" id="6.3.3.2" evidence="4"/>
<keyword evidence="2 4" id="KW-0547">Nucleotide-binding</keyword>
<keyword evidence="3 4" id="KW-0067">ATP-binding</keyword>
<organism evidence="5 6">
    <name type="scientific">Alicyclobacillus fastidiosus</name>
    <dbReference type="NCBI Taxonomy" id="392011"/>
    <lineage>
        <taxon>Bacteria</taxon>
        <taxon>Bacillati</taxon>
        <taxon>Bacillota</taxon>
        <taxon>Bacilli</taxon>
        <taxon>Bacillales</taxon>
        <taxon>Alicyclobacillaceae</taxon>
        <taxon>Alicyclobacillus</taxon>
    </lineage>
</organism>
<evidence type="ECO:0000313" key="5">
    <source>
        <dbReference type="EMBL" id="MFB5190856.1"/>
    </source>
</evidence>
<keyword evidence="4" id="KW-0460">Magnesium</keyword>
<gene>
    <name evidence="5" type="ORF">KKP3000_004342</name>
</gene>
<evidence type="ECO:0000256" key="1">
    <source>
        <dbReference type="ARBA" id="ARBA00010638"/>
    </source>
</evidence>
<keyword evidence="6" id="KW-1185">Reference proteome</keyword>
<dbReference type="InterPro" id="IPR002698">
    <property type="entry name" value="FTHF_cligase"/>
</dbReference>
<protein>
    <recommendedName>
        <fullName evidence="4">5-formyltetrahydrofolate cyclo-ligase</fullName>
        <ecNumber evidence="4">6.3.3.2</ecNumber>
    </recommendedName>
</protein>
<dbReference type="InterPro" id="IPR024185">
    <property type="entry name" value="FTHF_cligase-like_sf"/>
</dbReference>
<evidence type="ECO:0000256" key="4">
    <source>
        <dbReference type="RuleBase" id="RU361279"/>
    </source>
</evidence>
<dbReference type="PANTHER" id="PTHR23407:SF1">
    <property type="entry name" value="5-FORMYLTETRAHYDROFOLATE CYCLO-LIGASE"/>
    <property type="match status" value="1"/>
</dbReference>
<keyword evidence="4" id="KW-0479">Metal-binding</keyword>
<dbReference type="InterPro" id="IPR037171">
    <property type="entry name" value="NagB/RpiA_transferase-like"/>
</dbReference>
<dbReference type="PANTHER" id="PTHR23407">
    <property type="entry name" value="ATPASE INHIBITOR/5-FORMYLTETRAHYDROFOLATE CYCLO-LIGASE"/>
    <property type="match status" value="1"/>
</dbReference>
<dbReference type="Pfam" id="PF01812">
    <property type="entry name" value="5-FTHF_cyc-lig"/>
    <property type="match status" value="1"/>
</dbReference>
<dbReference type="Gene3D" id="3.40.50.10420">
    <property type="entry name" value="NagB/RpiA/CoA transferase-like"/>
    <property type="match status" value="1"/>
</dbReference>
<evidence type="ECO:0000256" key="3">
    <source>
        <dbReference type="ARBA" id="ARBA00022840"/>
    </source>
</evidence>